<dbReference type="PROSITE" id="PS51257">
    <property type="entry name" value="PROKAR_LIPOPROTEIN"/>
    <property type="match status" value="1"/>
</dbReference>
<organism evidence="5 6">
    <name type="scientific">Marinagarivorans cellulosilyticus</name>
    <dbReference type="NCBI Taxonomy" id="2721545"/>
    <lineage>
        <taxon>Bacteria</taxon>
        <taxon>Pseudomonadati</taxon>
        <taxon>Pseudomonadota</taxon>
        <taxon>Gammaproteobacteria</taxon>
        <taxon>Cellvibrionales</taxon>
        <taxon>Cellvibrionaceae</taxon>
        <taxon>Marinagarivorans</taxon>
    </lineage>
</organism>
<dbReference type="SUPFAM" id="SSF51126">
    <property type="entry name" value="Pectin lyase-like"/>
    <property type="match status" value="1"/>
</dbReference>
<dbReference type="InterPro" id="IPR008979">
    <property type="entry name" value="Galactose-bd-like_sf"/>
</dbReference>
<dbReference type="EMBL" id="AP023086">
    <property type="protein sequence ID" value="BCD95945.1"/>
    <property type="molecule type" value="Genomic_DNA"/>
</dbReference>
<keyword evidence="3" id="KW-0732">Signal</keyword>
<keyword evidence="2" id="KW-0964">Secreted</keyword>
<evidence type="ECO:0000313" key="5">
    <source>
        <dbReference type="EMBL" id="BCD95945.1"/>
    </source>
</evidence>
<feature type="chain" id="PRO_5043043315" description="CBM6 domain-containing protein" evidence="3">
    <location>
        <begin position="29"/>
        <end position="564"/>
    </location>
</feature>
<dbReference type="InterPro" id="IPR011050">
    <property type="entry name" value="Pectin_lyase_fold/virulence"/>
</dbReference>
<dbReference type="GO" id="GO:0000272">
    <property type="term" value="P:polysaccharide catabolic process"/>
    <property type="evidence" value="ECO:0007669"/>
    <property type="project" value="UniProtKB-KW"/>
</dbReference>
<dbReference type="PANTHER" id="PTHR31683">
    <property type="entry name" value="PECTATE LYASE 18-RELATED"/>
    <property type="match status" value="1"/>
</dbReference>
<dbReference type="KEGG" id="marq:MARGE09_P0144"/>
<comment type="subcellular location">
    <subcellularLocation>
        <location evidence="2">Secreted</location>
    </subcellularLocation>
</comment>
<keyword evidence="6" id="KW-1185">Reference proteome</keyword>
<keyword evidence="1 2" id="KW-0456">Lyase</keyword>
<evidence type="ECO:0000256" key="2">
    <source>
        <dbReference type="RuleBase" id="RU361173"/>
    </source>
</evidence>
<dbReference type="InterPro" id="IPR002022">
    <property type="entry name" value="Pec_lyase"/>
</dbReference>
<dbReference type="InterPro" id="IPR012334">
    <property type="entry name" value="Pectin_lyas_fold"/>
</dbReference>
<dbReference type="Proteomes" id="UP001320119">
    <property type="component" value="Chromosome"/>
</dbReference>
<dbReference type="GO" id="GO:0030570">
    <property type="term" value="F:pectate lyase activity"/>
    <property type="evidence" value="ECO:0007669"/>
    <property type="project" value="InterPro"/>
</dbReference>
<dbReference type="InterPro" id="IPR005084">
    <property type="entry name" value="CBM6"/>
</dbReference>
<reference evidence="5 6" key="1">
    <citation type="journal article" date="2022" name="IScience">
        <title>An ultrasensitive nanofiber-based assay for enzymatic hydrolysis and deep-sea microbial degradation of cellulose.</title>
        <authorList>
            <person name="Tsudome M."/>
            <person name="Tachioka M."/>
            <person name="Miyazaki M."/>
            <person name="Uchimura K."/>
            <person name="Tsuda M."/>
            <person name="Takaki Y."/>
            <person name="Deguchi S."/>
        </authorList>
    </citation>
    <scope>NUCLEOTIDE SEQUENCE [LARGE SCALE GENOMIC DNA]</scope>
    <source>
        <strain evidence="5 6">GE09</strain>
    </source>
</reference>
<sequence length="564" mass="57968">MICNKKRHLGQRLASGIVLASAVALLSACDGGVEQPGSSSATAVSSAPVVSSSVAISSSAAPVVSSSSVIIPSSSSVASSSESGNVNTIILQENQAGFCAVDGTIDSNNMGFSGDGFANTDNAEGQSISWQVNAQTSGPATLEFRFANGGDPRSGDLSVNSGANGTQPVTLANTGGWTDWATESVTVDLVQGLNNIKVTATSDQGLANIDSLTVTGAGVSAGDCGGVASSSAMQSSSSASGSVGVGEPPAQCEAMGWATRKGRSSTPFNVTGGGNAQPIIVKSFADLSKYAGDGSPRVIYIDGTLGGGWSGRSGDRLIVKSNKTIIGMRPGTQLKAPIQIKDASNVIIKNIVIKGPGSSSDQAWDNIVIEGASKNIWVDHSEFWNGQDGNADVVKGADNVTFTWNIFGYTNNGGHNFSNLVASSDNEPQSVGKLNITLMFNHFRGVAQRQPRCRFGDIHVVNNLFTKDGMASDNGISAGKQCRVLVENNHFIGIKHPVHKRSGGKSELRGMNIFENTSGDTAGNGGPAFEPPYEYKSLLVPASQVKGLLQGKVGATLSSPSACE</sequence>
<keyword evidence="2" id="KW-0119">Carbohydrate metabolism</keyword>
<dbReference type="Pfam" id="PF03422">
    <property type="entry name" value="CBM_6"/>
    <property type="match status" value="1"/>
</dbReference>
<protein>
    <recommendedName>
        <fullName evidence="4">CBM6 domain-containing protein</fullName>
    </recommendedName>
</protein>
<dbReference type="SMART" id="SM00656">
    <property type="entry name" value="Amb_all"/>
    <property type="match status" value="1"/>
</dbReference>
<evidence type="ECO:0000259" key="4">
    <source>
        <dbReference type="PROSITE" id="PS51175"/>
    </source>
</evidence>
<keyword evidence="2" id="KW-0624">Polysaccharide degradation</keyword>
<comment type="similarity">
    <text evidence="2">Belongs to the polysaccharide lyase 1 family.</text>
</comment>
<dbReference type="SUPFAM" id="SSF49785">
    <property type="entry name" value="Galactose-binding domain-like"/>
    <property type="match status" value="1"/>
</dbReference>
<feature type="signal peptide" evidence="3">
    <location>
        <begin position="1"/>
        <end position="28"/>
    </location>
</feature>
<dbReference type="GO" id="GO:0030246">
    <property type="term" value="F:carbohydrate binding"/>
    <property type="evidence" value="ECO:0007669"/>
    <property type="project" value="InterPro"/>
</dbReference>
<dbReference type="Gene3D" id="2.160.20.10">
    <property type="entry name" value="Single-stranded right-handed beta-helix, Pectin lyase-like"/>
    <property type="match status" value="1"/>
</dbReference>
<evidence type="ECO:0000256" key="1">
    <source>
        <dbReference type="ARBA" id="ARBA00023239"/>
    </source>
</evidence>
<gene>
    <name evidence="5" type="ORF">MARGE09_P0144</name>
</gene>
<dbReference type="PROSITE" id="PS51175">
    <property type="entry name" value="CBM6"/>
    <property type="match status" value="1"/>
</dbReference>
<dbReference type="PANTHER" id="PTHR31683:SF18">
    <property type="entry name" value="PECTATE LYASE 21-RELATED"/>
    <property type="match status" value="1"/>
</dbReference>
<dbReference type="CDD" id="cd04082">
    <property type="entry name" value="CBM35_pectate_lyase-like"/>
    <property type="match status" value="1"/>
</dbReference>
<proteinExistence type="inferred from homology"/>
<dbReference type="RefSeq" id="WP_236985457.1">
    <property type="nucleotide sequence ID" value="NZ_AP023086.1"/>
</dbReference>
<evidence type="ECO:0000256" key="3">
    <source>
        <dbReference type="SAM" id="SignalP"/>
    </source>
</evidence>
<name>A0AAN1WE78_9GAMM</name>
<evidence type="ECO:0000313" key="6">
    <source>
        <dbReference type="Proteomes" id="UP001320119"/>
    </source>
</evidence>
<dbReference type="Gene3D" id="2.60.120.260">
    <property type="entry name" value="Galactose-binding domain-like"/>
    <property type="match status" value="1"/>
</dbReference>
<feature type="domain" description="CBM6" evidence="4">
    <location>
        <begin position="88"/>
        <end position="215"/>
    </location>
</feature>
<dbReference type="AlphaFoldDB" id="A0AAN1WE78"/>
<dbReference type="Pfam" id="PF00544">
    <property type="entry name" value="Pectate_lyase_4"/>
    <property type="match status" value="1"/>
</dbReference>
<accession>A0AAN1WE78</accession>
<dbReference type="InterPro" id="IPR045032">
    <property type="entry name" value="PEL"/>
</dbReference>
<dbReference type="GO" id="GO:0005576">
    <property type="term" value="C:extracellular region"/>
    <property type="evidence" value="ECO:0007669"/>
    <property type="project" value="UniProtKB-SubCell"/>
</dbReference>